<organism evidence="1 2">
    <name type="scientific">Panicum miliaceum</name>
    <name type="common">Proso millet</name>
    <name type="synonym">Broomcorn millet</name>
    <dbReference type="NCBI Taxonomy" id="4540"/>
    <lineage>
        <taxon>Eukaryota</taxon>
        <taxon>Viridiplantae</taxon>
        <taxon>Streptophyta</taxon>
        <taxon>Embryophyta</taxon>
        <taxon>Tracheophyta</taxon>
        <taxon>Spermatophyta</taxon>
        <taxon>Magnoliopsida</taxon>
        <taxon>Liliopsida</taxon>
        <taxon>Poales</taxon>
        <taxon>Poaceae</taxon>
        <taxon>PACMAD clade</taxon>
        <taxon>Panicoideae</taxon>
        <taxon>Panicodae</taxon>
        <taxon>Paniceae</taxon>
        <taxon>Panicinae</taxon>
        <taxon>Panicum</taxon>
        <taxon>Panicum sect. Panicum</taxon>
    </lineage>
</organism>
<reference evidence="2" key="1">
    <citation type="journal article" date="2019" name="Nat. Commun.">
        <title>The genome of broomcorn millet.</title>
        <authorList>
            <person name="Zou C."/>
            <person name="Miki D."/>
            <person name="Li D."/>
            <person name="Tang Q."/>
            <person name="Xiao L."/>
            <person name="Rajput S."/>
            <person name="Deng P."/>
            <person name="Jia W."/>
            <person name="Huang R."/>
            <person name="Zhang M."/>
            <person name="Sun Y."/>
            <person name="Hu J."/>
            <person name="Fu X."/>
            <person name="Schnable P.S."/>
            <person name="Li F."/>
            <person name="Zhang H."/>
            <person name="Feng B."/>
            <person name="Zhu X."/>
            <person name="Liu R."/>
            <person name="Schnable J.C."/>
            <person name="Zhu J.-K."/>
            <person name="Zhang H."/>
        </authorList>
    </citation>
    <scope>NUCLEOTIDE SEQUENCE [LARGE SCALE GENOMIC DNA]</scope>
</reference>
<dbReference type="AlphaFoldDB" id="A0A3L6PKD1"/>
<keyword evidence="2" id="KW-1185">Reference proteome</keyword>
<evidence type="ECO:0000313" key="2">
    <source>
        <dbReference type="Proteomes" id="UP000275267"/>
    </source>
</evidence>
<evidence type="ECO:0000313" key="1">
    <source>
        <dbReference type="EMBL" id="RLM58085.1"/>
    </source>
</evidence>
<dbReference type="Proteomes" id="UP000275267">
    <property type="component" value="Unassembled WGS sequence"/>
</dbReference>
<sequence>MGFRELPLFNKALLGKQGWWLLTRPEALCTRVMKGKYFPNTDFLAATRKRRSYETWKAIVYGQVVLKMGVVKRVGPGNSINISEDNWIQGLIRSLKPRVRKPEAFALTVDELFLPGSRMWTEHLIRNSFIRLDAEEFLKIKPGNRLHEDVLAWAFERGGQYSVRSAYIFLKEEQQLKLASKSSEGASSSSCGVWWKVLWKMKIPPKIRIFWW</sequence>
<gene>
    <name evidence="1" type="ORF">C2845_PM18G04790</name>
</gene>
<accession>A0A3L6PKD1</accession>
<name>A0A3L6PKD1_PANMI</name>
<dbReference type="STRING" id="4540.A0A3L6PKD1"/>
<dbReference type="EMBL" id="PQIB02000017">
    <property type="protein sequence ID" value="RLM58085.1"/>
    <property type="molecule type" value="Genomic_DNA"/>
</dbReference>
<comment type="caution">
    <text evidence="1">The sequence shown here is derived from an EMBL/GenBank/DDBJ whole genome shotgun (WGS) entry which is preliminary data.</text>
</comment>
<protein>
    <submittedName>
        <fullName evidence="1">Alanyl-tRNA synthetase</fullName>
    </submittedName>
</protein>
<dbReference type="GO" id="GO:0004812">
    <property type="term" value="F:aminoacyl-tRNA ligase activity"/>
    <property type="evidence" value="ECO:0007669"/>
    <property type="project" value="UniProtKB-KW"/>
</dbReference>
<dbReference type="OrthoDB" id="680308at2759"/>
<proteinExistence type="predicted"/>